<dbReference type="RefSeq" id="YP_010754385.1">
    <property type="nucleotide sequence ID" value="NC_073459.1"/>
</dbReference>
<evidence type="ECO:0000313" key="1">
    <source>
        <dbReference type="EMBL" id="UTN92986.1"/>
    </source>
</evidence>
<proteinExistence type="predicted"/>
<name>A0A9E7NJJ1_9CAUD</name>
<dbReference type="Proteomes" id="UP001060355">
    <property type="component" value="Segment"/>
</dbReference>
<dbReference type="EMBL" id="ON456347">
    <property type="protein sequence ID" value="UTN92986.1"/>
    <property type="molecule type" value="Genomic_DNA"/>
</dbReference>
<dbReference type="KEGG" id="vg:80018969"/>
<gene>
    <name evidence="1" type="primary">72</name>
    <name evidence="1" type="ORF">SEA_FINKLE_72</name>
</gene>
<sequence>MSAPQFAQDVIGRAIHEHDANASMGGVEWPTWDELDDEGRAAYESVGEAVLDALTAAGFAVVKLPEPDHRCDRDSAWITPGDEYYQVDYDRRTGVYVSDRTTTTGQVFGPVTPSEGRAIAAALLAAHAEAGEERG</sequence>
<dbReference type="GeneID" id="80018969"/>
<organism evidence="1 2">
    <name type="scientific">Gordonia phage Finkle</name>
    <dbReference type="NCBI Taxonomy" id="2926099"/>
    <lineage>
        <taxon>Viruses</taxon>
        <taxon>Duplodnaviria</taxon>
        <taxon>Heunggongvirae</taxon>
        <taxon>Uroviricota</taxon>
        <taxon>Caudoviricetes</taxon>
        <taxon>Finkelvirus</taxon>
        <taxon>Finkelvirus finkel</taxon>
    </lineage>
</organism>
<evidence type="ECO:0000313" key="2">
    <source>
        <dbReference type="Proteomes" id="UP001060355"/>
    </source>
</evidence>
<accession>A0A9E7NJJ1</accession>
<keyword evidence="2" id="KW-1185">Reference proteome</keyword>
<protein>
    <submittedName>
        <fullName evidence="1">Uncharacterized protein</fullName>
    </submittedName>
</protein>
<reference evidence="1" key="1">
    <citation type="submission" date="2022-05" db="EMBL/GenBank/DDBJ databases">
        <authorList>
            <person name="Ashby S."/>
            <person name="Bressette G."/>
            <person name="Brown S."/>
            <person name="Charles S."/>
            <person name="Neely M.N."/>
            <person name="Molloy S.D."/>
            <person name="Garlena R.A."/>
            <person name="Russell D.A."/>
            <person name="Jacobs-Sera D."/>
            <person name="Hatfull G.F."/>
        </authorList>
    </citation>
    <scope>NUCLEOTIDE SEQUENCE</scope>
</reference>